<evidence type="ECO:0000256" key="9">
    <source>
        <dbReference type="SAM" id="Coils"/>
    </source>
</evidence>
<dbReference type="CDD" id="cd02655">
    <property type="entry name" value="RNAP_beta'_C"/>
    <property type="match status" value="1"/>
</dbReference>
<keyword evidence="2 7" id="KW-0808">Transferase</keyword>
<keyword evidence="1 7" id="KW-0240">DNA-directed RNA polymerase</keyword>
<dbReference type="Gene3D" id="2.40.50.100">
    <property type="match status" value="2"/>
</dbReference>
<dbReference type="PANTHER" id="PTHR19376:SF54">
    <property type="entry name" value="DNA-DIRECTED RNA POLYMERASE SUBUNIT BETA"/>
    <property type="match status" value="1"/>
</dbReference>
<dbReference type="Gene3D" id="1.10.132.30">
    <property type="match status" value="1"/>
</dbReference>
<dbReference type="InterPro" id="IPR042102">
    <property type="entry name" value="RNA_pol_Rpb1_3_sf"/>
</dbReference>
<keyword evidence="7" id="KW-0460">Magnesium</keyword>
<feature type="binding site" evidence="7">
    <location>
        <position position="859"/>
    </location>
    <ligand>
        <name>Zn(2+)</name>
        <dbReference type="ChEBI" id="CHEBI:29105"/>
        <label>2</label>
    </ligand>
</feature>
<dbReference type="Pfam" id="PF05000">
    <property type="entry name" value="RNA_pol_Rpb1_4"/>
    <property type="match status" value="1"/>
</dbReference>
<dbReference type="InterPro" id="IPR000722">
    <property type="entry name" value="RNA_pol_asu"/>
</dbReference>
<dbReference type="GO" id="GO:0008270">
    <property type="term" value="F:zinc ion binding"/>
    <property type="evidence" value="ECO:0007669"/>
    <property type="project" value="UniProtKB-UniRule"/>
</dbReference>
<evidence type="ECO:0000256" key="5">
    <source>
        <dbReference type="ARBA" id="ARBA00023163"/>
    </source>
</evidence>
<feature type="binding site" evidence="7">
    <location>
        <position position="79"/>
    </location>
    <ligand>
        <name>Zn(2+)</name>
        <dbReference type="ChEBI" id="CHEBI:29105"/>
        <label>1</label>
    </ligand>
</feature>
<evidence type="ECO:0000313" key="11">
    <source>
        <dbReference type="EMBL" id="OGE80655.1"/>
    </source>
</evidence>
<dbReference type="STRING" id="1817822.A2826_00375"/>
<comment type="catalytic activity">
    <reaction evidence="6 7 8">
        <text>RNA(n) + a ribonucleoside 5'-triphosphate = RNA(n+1) + diphosphate</text>
        <dbReference type="Rhea" id="RHEA:21248"/>
        <dbReference type="Rhea" id="RHEA-COMP:14527"/>
        <dbReference type="Rhea" id="RHEA-COMP:17342"/>
        <dbReference type="ChEBI" id="CHEBI:33019"/>
        <dbReference type="ChEBI" id="CHEBI:61557"/>
        <dbReference type="ChEBI" id="CHEBI:140395"/>
        <dbReference type="EC" id="2.7.7.6"/>
    </reaction>
</comment>
<evidence type="ECO:0000259" key="10">
    <source>
        <dbReference type="SMART" id="SM00663"/>
    </source>
</evidence>
<dbReference type="InterPro" id="IPR012754">
    <property type="entry name" value="DNA-dir_RpoC_beta_prime_bact"/>
</dbReference>
<dbReference type="Pfam" id="PF04997">
    <property type="entry name" value="RNA_pol_Rpb1_1"/>
    <property type="match status" value="1"/>
</dbReference>
<proteinExistence type="inferred from homology"/>
<dbReference type="Proteomes" id="UP000177912">
    <property type="component" value="Unassembled WGS sequence"/>
</dbReference>
<dbReference type="Gene3D" id="1.10.1790.20">
    <property type="match status" value="1"/>
</dbReference>
<feature type="binding site" evidence="7">
    <location>
        <position position="535"/>
    </location>
    <ligand>
        <name>Mg(2+)</name>
        <dbReference type="ChEBI" id="CHEBI:18420"/>
    </ligand>
</feature>
<dbReference type="InterPro" id="IPR045867">
    <property type="entry name" value="DNA-dir_RpoC_beta_prime"/>
</dbReference>
<gene>
    <name evidence="7" type="primary">rpoC</name>
    <name evidence="11" type="ORF">A2826_00375</name>
</gene>
<feature type="coiled-coil region" evidence="9">
    <location>
        <begin position="264"/>
        <end position="291"/>
    </location>
</feature>
<evidence type="ECO:0000256" key="3">
    <source>
        <dbReference type="ARBA" id="ARBA00022695"/>
    </source>
</evidence>
<feature type="binding site" evidence="7">
    <location>
        <position position="61"/>
    </location>
    <ligand>
        <name>Zn(2+)</name>
        <dbReference type="ChEBI" id="CHEBI:29105"/>
        <label>1</label>
    </ligand>
</feature>
<dbReference type="Pfam" id="PF04983">
    <property type="entry name" value="RNA_pol_Rpb1_3"/>
    <property type="match status" value="1"/>
</dbReference>
<dbReference type="Gene3D" id="4.10.860.120">
    <property type="entry name" value="RNA polymerase II, clamp domain"/>
    <property type="match status" value="1"/>
</dbReference>
<dbReference type="Gene3D" id="1.10.274.100">
    <property type="entry name" value="RNA polymerase Rpb1, domain 3"/>
    <property type="match status" value="2"/>
</dbReference>
<keyword evidence="9" id="KW-0175">Coiled coil</keyword>
<evidence type="ECO:0000256" key="2">
    <source>
        <dbReference type="ARBA" id="ARBA00022679"/>
    </source>
</evidence>
<dbReference type="InterPro" id="IPR007080">
    <property type="entry name" value="RNA_pol_Rpb1_1"/>
</dbReference>
<comment type="caution">
    <text evidence="11">The sequence shown here is derived from an EMBL/GenBank/DDBJ whole genome shotgun (WGS) entry which is preliminary data.</text>
</comment>
<dbReference type="InterPro" id="IPR044893">
    <property type="entry name" value="RNA_pol_Rpb1_clamp_domain"/>
</dbReference>
<dbReference type="NCBIfam" id="TIGR02386">
    <property type="entry name" value="rpoC_TIGR"/>
    <property type="match status" value="1"/>
</dbReference>
<name>A0A1F5NSJ5_9BACT</name>
<dbReference type="EC" id="2.7.7.6" evidence="7"/>
<keyword evidence="7" id="KW-0862">Zinc</keyword>
<dbReference type="Pfam" id="PF00623">
    <property type="entry name" value="RNA_pol_Rpb1_2"/>
    <property type="match status" value="2"/>
</dbReference>
<comment type="cofactor">
    <cofactor evidence="7">
        <name>Mg(2+)</name>
        <dbReference type="ChEBI" id="CHEBI:18420"/>
    </cofactor>
    <text evidence="7">Binds 1 Mg(2+) ion per subunit.</text>
</comment>
<dbReference type="InterPro" id="IPR007083">
    <property type="entry name" value="RNA_pol_Rpb1_4"/>
</dbReference>
<comment type="similarity">
    <text evidence="7 8">Belongs to the RNA polymerase beta' chain family.</text>
</comment>
<accession>A0A1F5NSJ5</accession>
<feature type="binding site" evidence="7">
    <location>
        <position position="942"/>
    </location>
    <ligand>
        <name>Zn(2+)</name>
        <dbReference type="ChEBI" id="CHEBI:29105"/>
        <label>2</label>
    </ligand>
</feature>
<dbReference type="GO" id="GO:0003677">
    <property type="term" value="F:DNA binding"/>
    <property type="evidence" value="ECO:0007669"/>
    <property type="project" value="UniProtKB-UniRule"/>
</dbReference>
<keyword evidence="3 7" id="KW-0548">Nucleotidyltransferase</keyword>
<dbReference type="SMART" id="SM00663">
    <property type="entry name" value="RPOLA_N"/>
    <property type="match status" value="1"/>
</dbReference>
<feature type="coiled-coil region" evidence="9">
    <location>
        <begin position="1278"/>
        <end position="1305"/>
    </location>
</feature>
<dbReference type="GO" id="GO:0000287">
    <property type="term" value="F:magnesium ion binding"/>
    <property type="evidence" value="ECO:0007669"/>
    <property type="project" value="UniProtKB-UniRule"/>
</dbReference>
<evidence type="ECO:0000256" key="8">
    <source>
        <dbReference type="RuleBase" id="RU004279"/>
    </source>
</evidence>
<feature type="binding site" evidence="7">
    <location>
        <position position="63"/>
    </location>
    <ligand>
        <name>Zn(2+)</name>
        <dbReference type="ChEBI" id="CHEBI:29105"/>
        <label>1</label>
    </ligand>
</feature>
<dbReference type="Gene3D" id="1.10.40.90">
    <property type="match status" value="1"/>
</dbReference>
<organism evidence="11 12">
    <name type="scientific">Candidatus Doudnabacteria bacterium RIFCSPHIGHO2_01_FULL_43_23</name>
    <dbReference type="NCBI Taxonomy" id="1817822"/>
    <lineage>
        <taxon>Bacteria</taxon>
        <taxon>Candidatus Doudnaibacteriota</taxon>
    </lineage>
</organism>
<dbReference type="PANTHER" id="PTHR19376">
    <property type="entry name" value="DNA-DIRECTED RNA POLYMERASE"/>
    <property type="match status" value="1"/>
</dbReference>
<dbReference type="HAMAP" id="MF_01322">
    <property type="entry name" value="RNApol_bact_RpoC"/>
    <property type="match status" value="1"/>
</dbReference>
<evidence type="ECO:0000256" key="1">
    <source>
        <dbReference type="ARBA" id="ARBA00022478"/>
    </source>
</evidence>
<dbReference type="Gene3D" id="2.40.40.20">
    <property type="match status" value="1"/>
</dbReference>
<dbReference type="EMBL" id="MFEI01000021">
    <property type="protein sequence ID" value="OGE80655.1"/>
    <property type="molecule type" value="Genomic_DNA"/>
</dbReference>
<evidence type="ECO:0000256" key="4">
    <source>
        <dbReference type="ARBA" id="ARBA00022723"/>
    </source>
</evidence>
<comment type="cofactor">
    <cofactor evidence="7">
        <name>Zn(2+)</name>
        <dbReference type="ChEBI" id="CHEBI:29105"/>
    </cofactor>
    <text evidence="7">Binds 2 Zn(2+) ions per subunit.</text>
</comment>
<dbReference type="InterPro" id="IPR007081">
    <property type="entry name" value="RNA_pol_Rpb1_5"/>
</dbReference>
<reference evidence="11 12" key="1">
    <citation type="journal article" date="2016" name="Nat. Commun.">
        <title>Thousands of microbial genomes shed light on interconnected biogeochemical processes in an aquifer system.</title>
        <authorList>
            <person name="Anantharaman K."/>
            <person name="Brown C.T."/>
            <person name="Hug L.A."/>
            <person name="Sharon I."/>
            <person name="Castelle C.J."/>
            <person name="Probst A.J."/>
            <person name="Thomas B.C."/>
            <person name="Singh A."/>
            <person name="Wilkins M.J."/>
            <person name="Karaoz U."/>
            <person name="Brodie E.L."/>
            <person name="Williams K.H."/>
            <person name="Hubbard S.S."/>
            <person name="Banfield J.F."/>
        </authorList>
    </citation>
    <scope>NUCLEOTIDE SEQUENCE [LARGE SCALE GENOMIC DNA]</scope>
</reference>
<dbReference type="GO" id="GO:0006351">
    <property type="term" value="P:DNA-templated transcription"/>
    <property type="evidence" value="ECO:0007669"/>
    <property type="project" value="UniProtKB-UniRule"/>
</dbReference>
<dbReference type="InterPro" id="IPR038120">
    <property type="entry name" value="Rpb1_funnel_sf"/>
</dbReference>
<dbReference type="Pfam" id="PF04998">
    <property type="entry name" value="RNA_pol_Rpb1_5"/>
    <property type="match status" value="1"/>
</dbReference>
<dbReference type="GO" id="GO:0003899">
    <property type="term" value="F:DNA-directed RNA polymerase activity"/>
    <property type="evidence" value="ECO:0007669"/>
    <property type="project" value="UniProtKB-UniRule"/>
</dbReference>
<evidence type="ECO:0000256" key="7">
    <source>
        <dbReference type="HAMAP-Rule" id="MF_01322"/>
    </source>
</evidence>
<evidence type="ECO:0000313" key="12">
    <source>
        <dbReference type="Proteomes" id="UP000177912"/>
    </source>
</evidence>
<comment type="subunit">
    <text evidence="7">The RNAP catalytic core consists of 2 alpha, 1 beta, 1 beta' and 1 omega subunit. When a sigma factor is associated with the core the holoenzyme is formed, which can initiate transcription.</text>
</comment>
<protein>
    <recommendedName>
        <fullName evidence="7">DNA-directed RNA polymerase subunit beta'</fullName>
        <shortName evidence="7">RNAP subunit beta'</shortName>
        <ecNumber evidence="7">2.7.7.6</ecNumber>
    </recommendedName>
    <alternativeName>
        <fullName evidence="7">RNA polymerase subunit beta'</fullName>
    </alternativeName>
    <alternativeName>
        <fullName evidence="7">Transcriptase subunit beta'</fullName>
    </alternativeName>
</protein>
<feature type="binding site" evidence="7">
    <location>
        <position position="932"/>
    </location>
    <ligand>
        <name>Zn(2+)</name>
        <dbReference type="ChEBI" id="CHEBI:29105"/>
        <label>2</label>
    </ligand>
</feature>
<dbReference type="InterPro" id="IPR006592">
    <property type="entry name" value="RNA_pol_N"/>
</dbReference>
<dbReference type="InterPro" id="IPR007066">
    <property type="entry name" value="RNA_pol_Rpb1_3"/>
</dbReference>
<dbReference type="Gene3D" id="1.10.150.390">
    <property type="match status" value="1"/>
</dbReference>
<comment type="function">
    <text evidence="7 8">DNA-dependent RNA polymerase catalyzes the transcription of DNA into RNA using the four ribonucleoside triphosphates as substrates.</text>
</comment>
<sequence length="1309" mass="146034">MPNHPSEFDSVRIKLASPETILSWSHGQVTKPETINYRTQRPEKDGLFDEKIFGPVKDWECYCGKYKRIRYKGIVCDKCGVEVTRSIVRRERMGHIQLASPVSHIWFVRGVPTRIGLVLDLSPQELEKIIYFASYIVTNVDEDARTKTIEQIDREFKSKQQEINDKYNKLFQLAKNAKGDEANKGKDKDLLSSEIETEVNRLRDNQEEEVGRLEKIRDLARSELKSIKKFQIISELLYRDLSLKYGPVFQAGIGAESLKNLVKEVNLEELLKELQLKLVNAEGNAKRKLLKRTKLIQSMIINNLRPEWMFISALPVIPPDLRPMVQLDGGRFAASDLNDLYRRVINRNNRLKKLLEIGAPEVIVRNEKRMLQEAVDALMDNSIRHGKEVTASTGQRRKLRSLADMLRGKQGRFRQNLLGKRVDYSGRSVIVVGPNLKLSQCGLPKKMALELFKPFVVSKLISREFAHNVRSANRLIEQAGDEVYDILEEVTKSRYVLLNRAPTLHRLGFQAFQPVLIEGKAIQVHPLVCAAFNADFDGDQMAVHVPLTDAAQEEARTIMLSSVNLLKPASGEPIMGPTHDMVLGCYYMSHIELGLKGEGKIFGSPDEAILAYEAGIIKLRAKILVRIKKERVETCVGQVIINQLFPEEFGFINQTFDKKLLKIVIADHYRKYGIEKNAQLLDEIKNTGFKYSTKSGISWGMDDLRVPAKKASLVAAADDAVSITYQEFQEGLLTKTERYNRVVEIWADVRDKVSKEVIDGLKEHDVVSTMVLSGARGSMSQVAQMSGMKGLVVNPAGEVIELPAKDSFKEGLNVLEYFISTHGSRKGMTDTALRTADAGYLTRRLIDVAQDIVINTDDCGVSEGRIISRDRAAKFGRSLADAVIGRYVVDEVKDEKSGKVLVKKDELIDSELAAKIEKSEVSELHVRTVMKCLLPRGACVKCYGLDLGFHEIVKHGTAVGIIAAQAIGEPGTQLTMRTFHTGGVAGRDITQGLPRVEELFEARPPKGQAVVTEVEGQVSVVSVSNKENLVRVGNVAELHDKYELNGAKLLVKDGKQVKKGTELFTGKDGKSVLAKNAGLVKVGEGDDKGQALVQRESDTVKEYVIPSGFGLLVKDGDFIEKGKPLTEGNLDLQQMMALRGSAEAKEYIIEQVQEIYHSQGQSIHDKHLEIIVKQMFSKARVVEAGGSPLIVGELQDQNFILEENKKLKKDNKELITFDEILLGITKASLSTESFLAAASFQETTKVLIEAAVSGKIDYLRGLKENVIIGKLIPAGTGFRVEEKAIEEKKKELSRLKKAAEKSEKVTVKA</sequence>
<evidence type="ECO:0000256" key="6">
    <source>
        <dbReference type="ARBA" id="ARBA00048552"/>
    </source>
</evidence>
<feature type="domain" description="RNA polymerase N-terminal" evidence="10">
    <location>
        <begin position="307"/>
        <end position="589"/>
    </location>
</feature>
<feature type="binding site" evidence="7">
    <location>
        <position position="939"/>
    </location>
    <ligand>
        <name>Zn(2+)</name>
        <dbReference type="ChEBI" id="CHEBI:29105"/>
        <label>2</label>
    </ligand>
</feature>
<dbReference type="SUPFAM" id="SSF64484">
    <property type="entry name" value="beta and beta-prime subunits of DNA dependent RNA-polymerase"/>
    <property type="match status" value="1"/>
</dbReference>
<keyword evidence="4 7" id="KW-0479">Metal-binding</keyword>
<dbReference type="CDD" id="cd01609">
    <property type="entry name" value="RNAP_beta'_N"/>
    <property type="match status" value="1"/>
</dbReference>
<feature type="binding site" evidence="7">
    <location>
        <position position="539"/>
    </location>
    <ligand>
        <name>Mg(2+)</name>
        <dbReference type="ChEBI" id="CHEBI:18420"/>
    </ligand>
</feature>
<feature type="binding site" evidence="7">
    <location>
        <position position="76"/>
    </location>
    <ligand>
        <name>Zn(2+)</name>
        <dbReference type="ChEBI" id="CHEBI:29105"/>
        <label>1</label>
    </ligand>
</feature>
<feature type="binding site" evidence="7">
    <location>
        <position position="537"/>
    </location>
    <ligand>
        <name>Mg(2+)</name>
        <dbReference type="ChEBI" id="CHEBI:18420"/>
    </ligand>
</feature>
<dbReference type="GO" id="GO:0000428">
    <property type="term" value="C:DNA-directed RNA polymerase complex"/>
    <property type="evidence" value="ECO:0007669"/>
    <property type="project" value="UniProtKB-KW"/>
</dbReference>
<keyword evidence="5 7" id="KW-0804">Transcription</keyword>